<keyword evidence="1" id="KW-0472">Membrane</keyword>
<evidence type="ECO:0008006" key="4">
    <source>
        <dbReference type="Google" id="ProtNLM"/>
    </source>
</evidence>
<name>A0ABS1HJI4_9BACT</name>
<gene>
    <name evidence="2" type="ORF">JIV24_10900</name>
</gene>
<keyword evidence="1" id="KW-1133">Transmembrane helix</keyword>
<dbReference type="Proteomes" id="UP000605676">
    <property type="component" value="Unassembled WGS sequence"/>
</dbReference>
<feature type="transmembrane region" description="Helical" evidence="1">
    <location>
        <begin position="55"/>
        <end position="75"/>
    </location>
</feature>
<protein>
    <recommendedName>
        <fullName evidence="4">Cytochrome B</fullName>
    </recommendedName>
</protein>
<feature type="transmembrane region" description="Helical" evidence="1">
    <location>
        <begin position="12"/>
        <end position="35"/>
    </location>
</feature>
<evidence type="ECO:0000313" key="3">
    <source>
        <dbReference type="Proteomes" id="UP000605676"/>
    </source>
</evidence>
<keyword evidence="1" id="KW-0812">Transmembrane</keyword>
<feature type="transmembrane region" description="Helical" evidence="1">
    <location>
        <begin position="87"/>
        <end position="106"/>
    </location>
</feature>
<organism evidence="2 3">
    <name type="scientific">Carboxylicivirga marina</name>
    <dbReference type="NCBI Taxonomy" id="2800988"/>
    <lineage>
        <taxon>Bacteria</taxon>
        <taxon>Pseudomonadati</taxon>
        <taxon>Bacteroidota</taxon>
        <taxon>Bacteroidia</taxon>
        <taxon>Marinilabiliales</taxon>
        <taxon>Marinilabiliaceae</taxon>
        <taxon>Carboxylicivirga</taxon>
    </lineage>
</organism>
<evidence type="ECO:0000313" key="2">
    <source>
        <dbReference type="EMBL" id="MBK3517840.1"/>
    </source>
</evidence>
<dbReference type="RefSeq" id="WP_200465070.1">
    <property type="nucleotide sequence ID" value="NZ_JAENRR010000023.1"/>
</dbReference>
<keyword evidence="3" id="KW-1185">Reference proteome</keyword>
<sequence length="115" mass="13237">MRQRKYAGSHHVLVKINAGMFLAQLMIGIVLYTISSKVMFDAATMKSTLLRFFTLEHPLMMLIATVIIIHNAAKSKGYSNFQTHKRIFWNNLLALIIVIIAIPWPFREQLGTSWF</sequence>
<comment type="caution">
    <text evidence="2">The sequence shown here is derived from an EMBL/GenBank/DDBJ whole genome shotgun (WGS) entry which is preliminary data.</text>
</comment>
<accession>A0ABS1HJI4</accession>
<proteinExistence type="predicted"/>
<dbReference type="EMBL" id="JAENRR010000023">
    <property type="protein sequence ID" value="MBK3517840.1"/>
    <property type="molecule type" value="Genomic_DNA"/>
</dbReference>
<reference evidence="2 3" key="1">
    <citation type="submission" date="2021-01" db="EMBL/GenBank/DDBJ databases">
        <title>Carboxyliciviraga sp.nov., isolated from coastal sediments.</title>
        <authorList>
            <person name="Lu D."/>
            <person name="Zhang T."/>
        </authorList>
    </citation>
    <scope>NUCLEOTIDE SEQUENCE [LARGE SCALE GENOMIC DNA]</scope>
    <source>
        <strain evidence="2 3">N1Y132</strain>
    </source>
</reference>
<evidence type="ECO:0000256" key="1">
    <source>
        <dbReference type="SAM" id="Phobius"/>
    </source>
</evidence>